<dbReference type="OrthoDB" id="5404004at2759"/>
<evidence type="ECO:0000313" key="3">
    <source>
        <dbReference type="Proteomes" id="UP000799324"/>
    </source>
</evidence>
<dbReference type="Proteomes" id="UP000799324">
    <property type="component" value="Unassembled WGS sequence"/>
</dbReference>
<protein>
    <submittedName>
        <fullName evidence="2">Uncharacterized protein</fullName>
    </submittedName>
</protein>
<gene>
    <name evidence="2" type="ORF">K491DRAFT_705189</name>
</gene>
<feature type="region of interest" description="Disordered" evidence="1">
    <location>
        <begin position="603"/>
        <end position="641"/>
    </location>
</feature>
<reference evidence="2" key="1">
    <citation type="journal article" date="2020" name="Stud. Mycol.">
        <title>101 Dothideomycetes genomes: a test case for predicting lifestyles and emergence of pathogens.</title>
        <authorList>
            <person name="Haridas S."/>
            <person name="Albert R."/>
            <person name="Binder M."/>
            <person name="Bloem J."/>
            <person name="Labutti K."/>
            <person name="Salamov A."/>
            <person name="Andreopoulos B."/>
            <person name="Baker S."/>
            <person name="Barry K."/>
            <person name="Bills G."/>
            <person name="Bluhm B."/>
            <person name="Cannon C."/>
            <person name="Castanera R."/>
            <person name="Culley D."/>
            <person name="Daum C."/>
            <person name="Ezra D."/>
            <person name="Gonzalez J."/>
            <person name="Henrissat B."/>
            <person name="Kuo A."/>
            <person name="Liang C."/>
            <person name="Lipzen A."/>
            <person name="Lutzoni F."/>
            <person name="Magnuson J."/>
            <person name="Mondo S."/>
            <person name="Nolan M."/>
            <person name="Ohm R."/>
            <person name="Pangilinan J."/>
            <person name="Park H.-J."/>
            <person name="Ramirez L."/>
            <person name="Alfaro M."/>
            <person name="Sun H."/>
            <person name="Tritt A."/>
            <person name="Yoshinaga Y."/>
            <person name="Zwiers L.-H."/>
            <person name="Turgeon B."/>
            <person name="Goodwin S."/>
            <person name="Spatafora J."/>
            <person name="Crous P."/>
            <person name="Grigoriev I."/>
        </authorList>
    </citation>
    <scope>NUCLEOTIDE SEQUENCE</scope>
    <source>
        <strain evidence="2">CBS 122681</strain>
    </source>
</reference>
<keyword evidence="3" id="KW-1185">Reference proteome</keyword>
<feature type="region of interest" description="Disordered" evidence="1">
    <location>
        <begin position="226"/>
        <end position="313"/>
    </location>
</feature>
<name>A0A6A6T3Z4_9PLEO</name>
<proteinExistence type="predicted"/>
<feature type="compositionally biased region" description="Basic and acidic residues" evidence="1">
    <location>
        <begin position="356"/>
        <end position="368"/>
    </location>
</feature>
<dbReference type="AlphaFoldDB" id="A0A6A6T3Z4"/>
<evidence type="ECO:0000256" key="1">
    <source>
        <dbReference type="SAM" id="MobiDB-lite"/>
    </source>
</evidence>
<dbReference type="EMBL" id="MU004363">
    <property type="protein sequence ID" value="KAF2654490.1"/>
    <property type="molecule type" value="Genomic_DNA"/>
</dbReference>
<accession>A0A6A6T3Z4</accession>
<feature type="compositionally biased region" description="Polar residues" evidence="1">
    <location>
        <begin position="458"/>
        <end position="475"/>
    </location>
</feature>
<evidence type="ECO:0000313" key="2">
    <source>
        <dbReference type="EMBL" id="KAF2654490.1"/>
    </source>
</evidence>
<sequence>MPGMLSRSRSLRILKGGHKETNQQDNGRPAPPAGNPRTDFEILRAATPVSRTDSRVETPEMLQRPKTSGGPADHGKQFHKKVAPAPGPEEQKFDFPFLSPNKSTATILYAAELHDSREGIIGIALGSPTMNPNWNTAPSADGFAPTIPSTVTHISSNTATPAAVDPKQEGMKPKLRRWKSIFGKKVQPPQEQKQSFYQLAQSVMPARADSHHDNESIDSRTVSVLDHPHDESGAQSPPSFRPDIRESRKVPKGQEQPFQETRPRALTNPSKPKLSTLRSASSPQPPPKGTTSDSPTVPKVVVSGGSRTTSPQSLLDVDIPSIKMERYSVMFGNLLQPNATNSSSLLARRQGNAEKLKPLNELSVKEEAGEPQNRLLKPQRRATSPQPRSPAGSLSLFPQTNSISRAPSPRAASVHRPRPLQRSRTAPPSSPNRQSFAKELSEDDKSGGQESENEDGKSNPQLSATTPSSRQSFTSDSEDVPIEVSKAAAVPWAPRVNEPEWELVRKPSQRTALMSHPVSAPFEQGPSSAPLELGETSSLKAQAIDSAPRSANLAAVSTRPAIEEPQSPTIGTIGIARSISVSRATSPRSAELLRPQLVRKLTERTLSPAPSSERLVDKKPLTPTLVELRNRKSQRVQLVDA</sequence>
<organism evidence="2 3">
    <name type="scientific">Lophiostoma macrostomum CBS 122681</name>
    <dbReference type="NCBI Taxonomy" id="1314788"/>
    <lineage>
        <taxon>Eukaryota</taxon>
        <taxon>Fungi</taxon>
        <taxon>Dikarya</taxon>
        <taxon>Ascomycota</taxon>
        <taxon>Pezizomycotina</taxon>
        <taxon>Dothideomycetes</taxon>
        <taxon>Pleosporomycetidae</taxon>
        <taxon>Pleosporales</taxon>
        <taxon>Lophiostomataceae</taxon>
        <taxon>Lophiostoma</taxon>
    </lineage>
</organism>
<feature type="compositionally biased region" description="Low complexity" evidence="1">
    <location>
        <begin position="402"/>
        <end position="412"/>
    </location>
</feature>
<feature type="region of interest" description="Disordered" evidence="1">
    <location>
        <begin position="356"/>
        <end position="482"/>
    </location>
</feature>
<feature type="region of interest" description="Disordered" evidence="1">
    <location>
        <begin position="1"/>
        <end position="97"/>
    </location>
</feature>
<feature type="compositionally biased region" description="Polar residues" evidence="1">
    <location>
        <begin position="422"/>
        <end position="435"/>
    </location>
</feature>